<dbReference type="GO" id="GO:0045944">
    <property type="term" value="P:positive regulation of transcription by RNA polymerase II"/>
    <property type="evidence" value="ECO:0007669"/>
    <property type="project" value="TreeGrafter"/>
</dbReference>
<feature type="domain" description="Tify" evidence="4">
    <location>
        <begin position="487"/>
        <end position="542"/>
    </location>
</feature>
<dbReference type="PANTHER" id="PTHR47025">
    <property type="entry name" value="AUTOIMMUNE REGULATOR"/>
    <property type="match status" value="1"/>
</dbReference>
<evidence type="ECO:0000259" key="4">
    <source>
        <dbReference type="Pfam" id="PF16135"/>
    </source>
</evidence>
<comment type="subcellular location">
    <subcellularLocation>
        <location evidence="1">Nucleus</location>
    </subcellularLocation>
</comment>
<dbReference type="EMBL" id="JACTNZ010000001">
    <property type="protein sequence ID" value="KAG5566873.1"/>
    <property type="molecule type" value="Genomic_DNA"/>
</dbReference>
<dbReference type="Pfam" id="PF16135">
    <property type="entry name" value="TDBD"/>
    <property type="match status" value="1"/>
</dbReference>
<reference evidence="5" key="1">
    <citation type="submission" date="2020-08" db="EMBL/GenBank/DDBJ databases">
        <title>Plant Genome Project.</title>
        <authorList>
            <person name="Zhang R.-G."/>
        </authorList>
    </citation>
    <scope>NUCLEOTIDE SEQUENCE</scope>
    <source>
        <strain evidence="5">WSP0</strain>
        <tissue evidence="5">Leaf</tissue>
    </source>
</reference>
<evidence type="ECO:0000256" key="1">
    <source>
        <dbReference type="ARBA" id="ARBA00004123"/>
    </source>
</evidence>
<keyword evidence="2" id="KW-0539">Nucleus</keyword>
<organism evidence="5 6">
    <name type="scientific">Rhododendron griersonianum</name>
    <dbReference type="NCBI Taxonomy" id="479676"/>
    <lineage>
        <taxon>Eukaryota</taxon>
        <taxon>Viridiplantae</taxon>
        <taxon>Streptophyta</taxon>
        <taxon>Embryophyta</taxon>
        <taxon>Tracheophyta</taxon>
        <taxon>Spermatophyta</taxon>
        <taxon>Magnoliopsida</taxon>
        <taxon>eudicotyledons</taxon>
        <taxon>Gunneridae</taxon>
        <taxon>Pentapetalae</taxon>
        <taxon>asterids</taxon>
        <taxon>Ericales</taxon>
        <taxon>Ericaceae</taxon>
        <taxon>Ericoideae</taxon>
        <taxon>Rhodoreae</taxon>
        <taxon>Rhododendron</taxon>
    </lineage>
</organism>
<dbReference type="GO" id="GO:0000977">
    <property type="term" value="F:RNA polymerase II transcription regulatory region sequence-specific DNA binding"/>
    <property type="evidence" value="ECO:0007669"/>
    <property type="project" value="TreeGrafter"/>
</dbReference>
<dbReference type="GO" id="GO:0042393">
    <property type="term" value="F:histone binding"/>
    <property type="evidence" value="ECO:0007669"/>
    <property type="project" value="TreeGrafter"/>
</dbReference>
<dbReference type="Proteomes" id="UP000823749">
    <property type="component" value="Chromosome 1"/>
</dbReference>
<protein>
    <recommendedName>
        <fullName evidence="4">Tify domain-containing protein</fullName>
    </recommendedName>
</protein>
<evidence type="ECO:0000256" key="2">
    <source>
        <dbReference type="ARBA" id="ARBA00023242"/>
    </source>
</evidence>
<accession>A0AAV6LNV0</accession>
<dbReference type="GO" id="GO:0003682">
    <property type="term" value="F:chromatin binding"/>
    <property type="evidence" value="ECO:0007669"/>
    <property type="project" value="TreeGrafter"/>
</dbReference>
<dbReference type="AlphaFoldDB" id="A0AAV6LNV0"/>
<name>A0AAV6LNV0_9ERIC</name>
<feature type="compositionally biased region" description="Basic and acidic residues" evidence="3">
    <location>
        <begin position="432"/>
        <end position="453"/>
    </location>
</feature>
<evidence type="ECO:0000256" key="3">
    <source>
        <dbReference type="SAM" id="MobiDB-lite"/>
    </source>
</evidence>
<keyword evidence="6" id="KW-1185">Reference proteome</keyword>
<evidence type="ECO:0000313" key="6">
    <source>
        <dbReference type="Proteomes" id="UP000823749"/>
    </source>
</evidence>
<gene>
    <name evidence="5" type="ORF">RHGRI_002426</name>
</gene>
<evidence type="ECO:0000313" key="5">
    <source>
        <dbReference type="EMBL" id="KAG5566873.1"/>
    </source>
</evidence>
<proteinExistence type="predicted"/>
<sequence>MSGPSHSPRRIGMGIGMEVITDSNMTQIECSIRTISTTLSPPSLSSPQNLTFLSPQSPAFRRRCAFPVSQLNTVLSYDTLEADFLLEIVCSLNLELQNESGFMVPVNGSRLQGQFDNVSFQNKGSWMAKGGGHLTDGDAAYDNPSRVEPKRSHQWFADANEPELFPNKKQAVQTPNGKSTAGILNGNPPPLGTPSSFFPSVPSQFMDRLFGGETDRPFDFTEQNISSVGTDDSSMRKNCVNNQHGNDSSVSLSISNAIENPEICLSYGGVRKINGYQIKDSDSGFHVPEEHNRGSDQAYNQGNETDYISMGKGYSKEDESVMLMGHTYKGNSNIRSMGYAFEKGDDSNISIGHGYNKEGFNALSFGSFQEEEPDIDPLARPLSSYEFTFDQSSVQISETPSVQISETPNGPNINEVDASTAIALPISKVAKPRPDSASKNKSEQKVTRKEKEAPNSFPWNVKTLISTGILDGVPVKYIAVSREELAGVVKGPGYLCGCQSCNFSKVLNAHEYERHAGCKTKHPNNHIYFENGKSTYQVVQELRSIPETQLYDAIQTATGSPINQKAFLTWKESFQAATRELQRIYGKEDLHS</sequence>
<dbReference type="PANTHER" id="PTHR47025:SF10">
    <property type="entry name" value="DNA-BINDING PROTEIN"/>
    <property type="match status" value="1"/>
</dbReference>
<dbReference type="InterPro" id="IPR032308">
    <property type="entry name" value="TDBD"/>
</dbReference>
<comment type="caution">
    <text evidence="5">The sequence shown here is derived from an EMBL/GenBank/DDBJ whole genome shotgun (WGS) entry which is preliminary data.</text>
</comment>
<dbReference type="GO" id="GO:0005634">
    <property type="term" value="C:nucleus"/>
    <property type="evidence" value="ECO:0007669"/>
    <property type="project" value="UniProtKB-SubCell"/>
</dbReference>
<feature type="region of interest" description="Disordered" evidence="3">
    <location>
        <begin position="427"/>
        <end position="453"/>
    </location>
</feature>